<name>L0G2C4_ECHVK</name>
<dbReference type="InterPro" id="IPR003737">
    <property type="entry name" value="GlcNAc_PI_deacetylase-related"/>
</dbReference>
<proteinExistence type="predicted"/>
<accession>L0G2C4</accession>
<evidence type="ECO:0000313" key="3">
    <source>
        <dbReference type="Proteomes" id="UP000010796"/>
    </source>
</evidence>
<dbReference type="Pfam" id="PF02585">
    <property type="entry name" value="PIG-L"/>
    <property type="match status" value="1"/>
</dbReference>
<dbReference type="AlphaFoldDB" id="L0G2C4"/>
<organism evidence="2 3">
    <name type="scientific">Echinicola vietnamensis (strain DSM 17526 / LMG 23754 / KMM 6221)</name>
    <dbReference type="NCBI Taxonomy" id="926556"/>
    <lineage>
        <taxon>Bacteria</taxon>
        <taxon>Pseudomonadati</taxon>
        <taxon>Bacteroidota</taxon>
        <taxon>Cytophagia</taxon>
        <taxon>Cytophagales</taxon>
        <taxon>Cyclobacteriaceae</taxon>
        <taxon>Echinicola</taxon>
    </lineage>
</organism>
<dbReference type="eggNOG" id="COG2120">
    <property type="taxonomic scope" value="Bacteria"/>
</dbReference>
<dbReference type="Proteomes" id="UP000010796">
    <property type="component" value="Chromosome"/>
</dbReference>
<dbReference type="PANTHER" id="PTHR12993:SF11">
    <property type="entry name" value="N-ACETYLGLUCOSAMINYL-PHOSPHATIDYLINOSITOL DE-N-ACETYLASE"/>
    <property type="match status" value="1"/>
</dbReference>
<dbReference type="EMBL" id="CP003346">
    <property type="protein sequence ID" value="AGA79682.1"/>
    <property type="molecule type" value="Genomic_DNA"/>
</dbReference>
<dbReference type="KEGG" id="evi:Echvi_3466"/>
<dbReference type="InterPro" id="IPR029062">
    <property type="entry name" value="Class_I_gatase-like"/>
</dbReference>
<keyword evidence="3" id="KW-1185">Reference proteome</keyword>
<dbReference type="InterPro" id="IPR024078">
    <property type="entry name" value="LmbE-like_dom_sf"/>
</dbReference>
<evidence type="ECO:0000313" key="2">
    <source>
        <dbReference type="EMBL" id="AGA79682.1"/>
    </source>
</evidence>
<reference evidence="3" key="1">
    <citation type="submission" date="2012-02" db="EMBL/GenBank/DDBJ databases">
        <title>The complete genome of Echinicola vietnamensis DSM 17526.</title>
        <authorList>
            <person name="Lucas S."/>
            <person name="Copeland A."/>
            <person name="Lapidus A."/>
            <person name="Glavina del Rio T."/>
            <person name="Dalin E."/>
            <person name="Tice H."/>
            <person name="Bruce D."/>
            <person name="Goodwin L."/>
            <person name="Pitluck S."/>
            <person name="Peters L."/>
            <person name="Ovchinnikova G."/>
            <person name="Teshima H."/>
            <person name="Kyrpides N."/>
            <person name="Mavromatis K."/>
            <person name="Ivanova N."/>
            <person name="Brettin T."/>
            <person name="Detter J.C."/>
            <person name="Han C."/>
            <person name="Larimer F."/>
            <person name="Land M."/>
            <person name="Hauser L."/>
            <person name="Markowitz V."/>
            <person name="Cheng J.-F."/>
            <person name="Hugenholtz P."/>
            <person name="Woyke T."/>
            <person name="Wu D."/>
            <person name="Brambilla E."/>
            <person name="Klenk H.-P."/>
            <person name="Eisen J.A."/>
        </authorList>
    </citation>
    <scope>NUCLEOTIDE SEQUENCE [LARGE SCALE GENOMIC DNA]</scope>
    <source>
        <strain evidence="3">DSM 17526 / LMG 23754 / KMM 6221</strain>
    </source>
</reference>
<feature type="coiled-coil region" evidence="1">
    <location>
        <begin position="339"/>
        <end position="366"/>
    </location>
</feature>
<gene>
    <name evidence="2" type="ordered locus">Echvi_3466</name>
</gene>
<dbReference type="HOGENOM" id="CLU_347750_0_0_10"/>
<dbReference type="SUPFAM" id="SSF102588">
    <property type="entry name" value="LmbE-like"/>
    <property type="match status" value="1"/>
</dbReference>
<dbReference type="GO" id="GO:0016811">
    <property type="term" value="F:hydrolase activity, acting on carbon-nitrogen (but not peptide) bonds, in linear amides"/>
    <property type="evidence" value="ECO:0007669"/>
    <property type="project" value="TreeGrafter"/>
</dbReference>
<evidence type="ECO:0000256" key="1">
    <source>
        <dbReference type="SAM" id="Coils"/>
    </source>
</evidence>
<dbReference type="PATRIC" id="fig|926556.3.peg.3651"/>
<dbReference type="PANTHER" id="PTHR12993">
    <property type="entry name" value="N-ACETYLGLUCOSAMINYL-PHOSPHATIDYLINOSITOL DE-N-ACETYLASE-RELATED"/>
    <property type="match status" value="1"/>
</dbReference>
<dbReference type="OrthoDB" id="9759749at2"/>
<protein>
    <submittedName>
        <fullName evidence="2">Putative LmbE-like protein</fullName>
    </submittedName>
</protein>
<dbReference type="RefSeq" id="WP_015267227.1">
    <property type="nucleotide sequence ID" value="NC_019904.1"/>
</dbReference>
<dbReference type="STRING" id="926556.Echvi_3466"/>
<dbReference type="Gene3D" id="3.40.50.10320">
    <property type="entry name" value="LmbE-like"/>
    <property type="match status" value="1"/>
</dbReference>
<keyword evidence="1" id="KW-0175">Coiled coil</keyword>
<sequence length="825" mass="92917">MKLKYLSLFILFFLIIKFPSWSGSQHRNPSSAIYHELLKLRETQRVLYIAAHPDDENTRLIAYLGNHTHAEVGYLSLTRGDGGQNLIGKELGVELGMIRTQELLKAREIDGGQQFFSRAIDFGYSKNPDETLNNWDKDKLLADVVWVIRKFQPDIIINRFNTTPGVTHGHHTTSAILSLEAFRDAADPQMFPEQLDKVKPWQTKRVFWNAYNWRAPYQPEEGKLYHAYETGEYDDLLGVTYAQIAADSRTMHKSQGFGSTAPYGGAVDFIELVDGEAFEDSPFEGVPSRWNEVANGQAIKSALDQAVNQFDFVDLTNNIPQFLAVKQLIDELDPSAKWIKEKQESIDQLIQELLGLKIAFTAAQEEAYLGEKVEGTLVVNNPSTVDIQVLDFTVLGKDYAFQKHLKENAVLRNSVPLAFHTHMPVSQPYWIEHPPQNNLYDVKEQEKIGKPFNDPTVSGSLRFQLEGEEFSVKVPLVYKYNDPVDGEVVQPFVLLPPVQVSVDHDQVYVLSDNPSEFTVKVSFGTQILPGDLRLEGIPQTAYKVMEATVHEAQKEKTYLVSVNGDTEVGKTVVTAQYVTDEGSIYEEGVKHINYKHIPALTYFPKANFDLIKLDLKTTVQNIGYIPGAGDDVPEVLRNLGYAVTMLENGSLDVARLKQYSTVIIGIRAFNVNQQVVDQFDQLMQYVEDGGNLIVQYNTTASLKTDELGPYPFEITRKRVAVEDAPVEVDYEAHPALRGPNAITKKDFEGWIQERGLYFTDNWDEHYVTPLSMHDPGESASEGSLLLANYGKGTYTYSGISWFRLLPAGVPGAIKLFVNLIEQDHE</sequence>
<dbReference type="SUPFAM" id="SSF52317">
    <property type="entry name" value="Class I glutamine amidotransferase-like"/>
    <property type="match status" value="1"/>
</dbReference>